<sequence length="60" mass="6707">MPSAKPATEARPPLRLIELYLQLEKPGLALAWCTIAAEPTGDSPLTAKYRRQEADEQRGW</sequence>
<keyword evidence="2" id="KW-1185">Reference proteome</keyword>
<gene>
    <name evidence="1" type="ORF">GCM10009754_69810</name>
</gene>
<dbReference type="RefSeq" id="WP_344428917.1">
    <property type="nucleotide sequence ID" value="NZ_BAAANN010000038.1"/>
</dbReference>
<protein>
    <submittedName>
        <fullName evidence="1">Uncharacterized protein</fullName>
    </submittedName>
</protein>
<evidence type="ECO:0000313" key="1">
    <source>
        <dbReference type="EMBL" id="GAA1982862.1"/>
    </source>
</evidence>
<proteinExistence type="predicted"/>
<comment type="caution">
    <text evidence="1">The sequence shown here is derived from an EMBL/GenBank/DDBJ whole genome shotgun (WGS) entry which is preliminary data.</text>
</comment>
<dbReference type="EMBL" id="BAAANN010000038">
    <property type="protein sequence ID" value="GAA1982862.1"/>
    <property type="molecule type" value="Genomic_DNA"/>
</dbReference>
<organism evidence="1 2">
    <name type="scientific">Amycolatopsis minnesotensis</name>
    <dbReference type="NCBI Taxonomy" id="337894"/>
    <lineage>
        <taxon>Bacteria</taxon>
        <taxon>Bacillati</taxon>
        <taxon>Actinomycetota</taxon>
        <taxon>Actinomycetes</taxon>
        <taxon>Pseudonocardiales</taxon>
        <taxon>Pseudonocardiaceae</taxon>
        <taxon>Amycolatopsis</taxon>
    </lineage>
</organism>
<name>A0ABP5DNP8_9PSEU</name>
<accession>A0ABP5DNP8</accession>
<dbReference type="Proteomes" id="UP001501116">
    <property type="component" value="Unassembled WGS sequence"/>
</dbReference>
<evidence type="ECO:0000313" key="2">
    <source>
        <dbReference type="Proteomes" id="UP001501116"/>
    </source>
</evidence>
<reference evidence="2" key="1">
    <citation type="journal article" date="2019" name="Int. J. Syst. Evol. Microbiol.">
        <title>The Global Catalogue of Microorganisms (GCM) 10K type strain sequencing project: providing services to taxonomists for standard genome sequencing and annotation.</title>
        <authorList>
            <consortium name="The Broad Institute Genomics Platform"/>
            <consortium name="The Broad Institute Genome Sequencing Center for Infectious Disease"/>
            <person name="Wu L."/>
            <person name="Ma J."/>
        </authorList>
    </citation>
    <scope>NUCLEOTIDE SEQUENCE [LARGE SCALE GENOMIC DNA]</scope>
    <source>
        <strain evidence="2">JCM 14545</strain>
    </source>
</reference>